<dbReference type="Proteomes" id="UP000017800">
    <property type="component" value="Unassembled WGS sequence"/>
</dbReference>
<dbReference type="Gene3D" id="2.160.20.10">
    <property type="entry name" value="Single-stranded right-handed beta-helix, Pectin lyase-like"/>
    <property type="match status" value="1"/>
</dbReference>
<dbReference type="eggNOG" id="COG3420">
    <property type="taxonomic scope" value="Bacteria"/>
</dbReference>
<dbReference type="InterPro" id="IPR012334">
    <property type="entry name" value="Pectin_lyas_fold"/>
</dbReference>
<feature type="region of interest" description="Disordered" evidence="1">
    <location>
        <begin position="727"/>
        <end position="751"/>
    </location>
</feature>
<evidence type="ECO:0000313" key="2">
    <source>
        <dbReference type="EMBL" id="GAD88495.1"/>
    </source>
</evidence>
<gene>
    <name evidence="2" type="ORF">VHA01S_005_00980</name>
</gene>
<reference evidence="2 3" key="2">
    <citation type="submission" date="2013-11" db="EMBL/GenBank/DDBJ databases">
        <title>Whole genome shotgun sequence of Vibrio halioticoli NBRC 102217.</title>
        <authorList>
            <person name="Isaki S."/>
            <person name="Kimura A."/>
            <person name="Ohji S."/>
            <person name="Hosoyama A."/>
            <person name="Fujita N."/>
            <person name="Hashimoto M."/>
            <person name="Hosoyama Y."/>
            <person name="Yamazoe A."/>
        </authorList>
    </citation>
    <scope>NUCLEOTIDE SEQUENCE [LARGE SCALE GENOMIC DNA]</scope>
    <source>
        <strain evidence="2 3">NBRC 102217</strain>
    </source>
</reference>
<feature type="compositionally biased region" description="Acidic residues" evidence="1">
    <location>
        <begin position="46"/>
        <end position="81"/>
    </location>
</feature>
<accession>V5HGA8</accession>
<comment type="caution">
    <text evidence="2">The sequence shown here is derived from an EMBL/GenBank/DDBJ whole genome shotgun (WGS) entry which is preliminary data.</text>
</comment>
<keyword evidence="3" id="KW-1185">Reference proteome</keyword>
<dbReference type="InterPro" id="IPR039513">
    <property type="entry name" value="PL-6"/>
</dbReference>
<dbReference type="SUPFAM" id="SSF51126">
    <property type="entry name" value="Pectin lyase-like"/>
    <property type="match status" value="1"/>
</dbReference>
<evidence type="ECO:0000256" key="1">
    <source>
        <dbReference type="SAM" id="MobiDB-lite"/>
    </source>
</evidence>
<feature type="region of interest" description="Disordered" evidence="1">
    <location>
        <begin position="20"/>
        <end position="83"/>
    </location>
</feature>
<dbReference type="Gene3D" id="2.60.120.260">
    <property type="entry name" value="Galactose-binding domain-like"/>
    <property type="match status" value="1"/>
</dbReference>
<dbReference type="Pfam" id="PF14592">
    <property type="entry name" value="Chondroitinas_B"/>
    <property type="match status" value="1"/>
</dbReference>
<proteinExistence type="predicted"/>
<reference evidence="2 3" key="1">
    <citation type="submission" date="2013-10" db="EMBL/GenBank/DDBJ databases">
        <authorList>
            <person name="Ichikawa N."/>
            <person name="Kimura A."/>
            <person name="Ohji S."/>
            <person name="Hosoyama A."/>
            <person name="Fujita N."/>
        </authorList>
    </citation>
    <scope>NUCLEOTIDE SEQUENCE [LARGE SCALE GENOMIC DNA]</scope>
    <source>
        <strain evidence="2 3">NBRC 102217</strain>
    </source>
</reference>
<dbReference type="EMBL" id="BAUJ01000005">
    <property type="protein sequence ID" value="GAD88495.1"/>
    <property type="molecule type" value="Genomic_DNA"/>
</dbReference>
<dbReference type="OrthoDB" id="6475864at2"/>
<sequence>MNKNILAMLIGLALVGCNDSTTDNDTANPPDNSIPSNPVTPPGDENPGDENPGDENPGEENPGEENPGEGTPEEPPVEVESDVPSVSAMPEGVKTLLTSDPAECTETVSEIDMSVTDLAAGTVICIEDGTYTEANLKFGGIGTEEAPIKVRAVTPGEVIITGEAKVVMGGEHVQLHGLVFDGPESSSSKLLETRFGSTEMCNHCRISENVFLNVDGDQNLTSDSSDNGVWIALYGQHNWLDHNIFSGKTTGNPMVSLLRESGLMDEGNGGLAEYTTVYANYFANRPPTNGKLYAGSSDNDYEAIRTGLSETHHYAGNSFIVGNLFERIQGEAEVISNKASNNVIAQNTVRNSYGSITNRHGNHNNVSNNFVFGDGNPYAGGLRLVDDGHIVANNYIEGARYKSTTHHGGIVLLGGDGSGDGGNGYQQLENVHVAFNTVVDSVNSINIDGGGKSDQPEQIYFANNIVDKAIGPVFVETDRGWANSSVVVGNIVDGQSFADTDNVSGIRVSAELEKGIDGLYRPSDLSSIDATEYDKGEFAAITIDMDGLTRNEATLAGADDVTNGSPLLEPLTYADVGPKSYDFEKPAAIINEVAIENYAFVDGTEGWSGTATTTSTATFSYDSSLVVEGSDQSASQTVTLLPNTPHAVSAFVKGKYNITVGEHSFDGDASDSDYQLVIHEFTTGSETSADLSLALAAEVTLDAGIVDGDLGQWRADGGSSEVWISKEGSSEGLGDVGSSGDSAFTDEGGSNGSARVRFKSGEAVYNFDSKPGLSQQVSGIPAGTDMTFSLYYCDNKGDDSASILHYGVEDSDGLVIAEARAHVRDLDDAPEGSVKDCFKQVTVDFNSGSNSDVNVFAYMEIDTETFTQEELEALVESDKELEVRLDEFALTYQGTPASDSKAYFDEVRIINRVNAK</sequence>
<organism evidence="2 3">
    <name type="scientific">Vibrio halioticoli NBRC 102217</name>
    <dbReference type="NCBI Taxonomy" id="1219072"/>
    <lineage>
        <taxon>Bacteria</taxon>
        <taxon>Pseudomonadati</taxon>
        <taxon>Pseudomonadota</taxon>
        <taxon>Gammaproteobacteria</taxon>
        <taxon>Vibrionales</taxon>
        <taxon>Vibrionaceae</taxon>
        <taxon>Vibrio</taxon>
    </lineage>
</organism>
<evidence type="ECO:0008006" key="4">
    <source>
        <dbReference type="Google" id="ProtNLM"/>
    </source>
</evidence>
<name>V5HGA8_9VIBR</name>
<dbReference type="RefSeq" id="WP_023402881.1">
    <property type="nucleotide sequence ID" value="NZ_BAUJ01000005.1"/>
</dbReference>
<dbReference type="InterPro" id="IPR011050">
    <property type="entry name" value="Pectin_lyase_fold/virulence"/>
</dbReference>
<dbReference type="CDD" id="cd14251">
    <property type="entry name" value="PL-6"/>
    <property type="match status" value="1"/>
</dbReference>
<dbReference type="AlphaFoldDB" id="V5HGA8"/>
<protein>
    <recommendedName>
        <fullName evidence="4">Alginate lyase</fullName>
    </recommendedName>
</protein>
<dbReference type="PROSITE" id="PS51257">
    <property type="entry name" value="PROKAR_LIPOPROTEIN"/>
    <property type="match status" value="1"/>
</dbReference>
<feature type="compositionally biased region" description="Polar residues" evidence="1">
    <location>
        <begin position="20"/>
        <end position="37"/>
    </location>
</feature>
<evidence type="ECO:0000313" key="3">
    <source>
        <dbReference type="Proteomes" id="UP000017800"/>
    </source>
</evidence>